<dbReference type="InterPro" id="IPR002104">
    <property type="entry name" value="Integrase_catalytic"/>
</dbReference>
<name>A0AA93ANN9_9GAMM</name>
<keyword evidence="2" id="KW-0229">DNA integration</keyword>
<gene>
    <name evidence="6" type="ORF">DMB84_004790</name>
</gene>
<comment type="similarity">
    <text evidence="1">Belongs to the 'phage' integrase family.</text>
</comment>
<evidence type="ECO:0000313" key="7">
    <source>
        <dbReference type="Proteomes" id="UP000256540"/>
    </source>
</evidence>
<sequence length="403" mass="46798">MVKIKVDKFILDSGERYCIVINKETAIPLYYPNLYLTTRFRNTGHAVATIESKAVNLSLFYRFLENSNINIESNILSGVYLSCGDVDRLVIYFSKVSDLRKNMNLKSDYISKRTLCHRLDSIIDYISWLTEELLQYDLSKYKVYLYTFIKSIKERKPRCHDNKYIESNHSKTLSDNAVNEIMEMIDCQSPNNPFKPMVRNRNAIIIQVLSELGIRGGELLNIKIEDINFQKKRLYIRRRADEISDSRLNQPLVKTLGRALPLSNKLAADLKSYIDCDRKFFAKDKTGFLFVTYKSGPFLGEPLSISGYHKIISKIGEECHLLKGLTGHQFRHTWNYNFSCLMDSLNVSEREQGQMLVKMMGWKEGSGTASTYNKRFVEEKAYEASIRLQDKLRRRSGEIKNDK</sequence>
<dbReference type="PROSITE" id="PS51898">
    <property type="entry name" value="TYR_RECOMBINASE"/>
    <property type="match status" value="1"/>
</dbReference>
<dbReference type="Pfam" id="PF00589">
    <property type="entry name" value="Phage_integrase"/>
    <property type="match status" value="1"/>
</dbReference>
<dbReference type="InterPro" id="IPR013762">
    <property type="entry name" value="Integrase-like_cat_sf"/>
</dbReference>
<reference evidence="6 7" key="1">
    <citation type="submission" date="2018-11" db="EMBL/GenBank/DDBJ databases">
        <title>Draft genome sequences of proposed Pectobacterium aquaticum sp. nov. isolated in France from fresh water.</title>
        <authorList>
            <person name="Pedron J."/>
            <person name="Barny M.A."/>
        </authorList>
    </citation>
    <scope>NUCLEOTIDE SEQUENCE [LARGE SCALE GENOMIC DNA]</scope>
    <source>
        <strain evidence="6 7">A127-S21-F16</strain>
    </source>
</reference>
<dbReference type="AlphaFoldDB" id="A0AA93ANN9"/>
<keyword evidence="4" id="KW-0233">DNA recombination</keyword>
<dbReference type="Gene3D" id="1.10.443.10">
    <property type="entry name" value="Intergrase catalytic core"/>
    <property type="match status" value="1"/>
</dbReference>
<dbReference type="InterPro" id="IPR050090">
    <property type="entry name" value="Tyrosine_recombinase_XerCD"/>
</dbReference>
<proteinExistence type="inferred from homology"/>
<comment type="caution">
    <text evidence="6">The sequence shown here is derived from an EMBL/GenBank/DDBJ whole genome shotgun (WGS) entry which is preliminary data.</text>
</comment>
<dbReference type="SUPFAM" id="SSF56349">
    <property type="entry name" value="DNA breaking-rejoining enzymes"/>
    <property type="match status" value="1"/>
</dbReference>
<keyword evidence="3" id="KW-0238">DNA-binding</keyword>
<evidence type="ECO:0000256" key="1">
    <source>
        <dbReference type="ARBA" id="ARBA00008857"/>
    </source>
</evidence>
<evidence type="ECO:0000256" key="3">
    <source>
        <dbReference type="ARBA" id="ARBA00023125"/>
    </source>
</evidence>
<evidence type="ECO:0000259" key="5">
    <source>
        <dbReference type="PROSITE" id="PS51898"/>
    </source>
</evidence>
<organism evidence="6 7">
    <name type="scientific">Pectobacterium aquaticum</name>
    <dbReference type="NCBI Taxonomy" id="2204145"/>
    <lineage>
        <taxon>Bacteria</taxon>
        <taxon>Pseudomonadati</taxon>
        <taxon>Pseudomonadota</taxon>
        <taxon>Gammaproteobacteria</taxon>
        <taxon>Enterobacterales</taxon>
        <taxon>Pectobacteriaceae</taxon>
        <taxon>Pectobacterium</taxon>
    </lineage>
</organism>
<dbReference type="GO" id="GO:0003677">
    <property type="term" value="F:DNA binding"/>
    <property type="evidence" value="ECO:0007669"/>
    <property type="project" value="UniProtKB-KW"/>
</dbReference>
<dbReference type="GO" id="GO:0006310">
    <property type="term" value="P:DNA recombination"/>
    <property type="evidence" value="ECO:0007669"/>
    <property type="project" value="UniProtKB-KW"/>
</dbReference>
<dbReference type="PANTHER" id="PTHR30349:SF41">
    <property type="entry name" value="INTEGRASE_RECOMBINASE PROTEIN MJ0367-RELATED"/>
    <property type="match status" value="1"/>
</dbReference>
<dbReference type="RefSeq" id="WP_116166262.1">
    <property type="nucleotide sequence ID" value="NZ_QHJS02000012.1"/>
</dbReference>
<dbReference type="InterPro" id="IPR011010">
    <property type="entry name" value="DNA_brk_join_enz"/>
</dbReference>
<feature type="domain" description="Tyr recombinase" evidence="5">
    <location>
        <begin position="168"/>
        <end position="385"/>
    </location>
</feature>
<protein>
    <submittedName>
        <fullName evidence="6">Site-specific integrase</fullName>
    </submittedName>
</protein>
<dbReference type="Proteomes" id="UP000256540">
    <property type="component" value="Unassembled WGS sequence"/>
</dbReference>
<dbReference type="CDD" id="cd00397">
    <property type="entry name" value="DNA_BRE_C"/>
    <property type="match status" value="1"/>
</dbReference>
<evidence type="ECO:0000256" key="4">
    <source>
        <dbReference type="ARBA" id="ARBA00023172"/>
    </source>
</evidence>
<dbReference type="EMBL" id="QHJS02000012">
    <property type="protein sequence ID" value="RRO22869.1"/>
    <property type="molecule type" value="Genomic_DNA"/>
</dbReference>
<evidence type="ECO:0000313" key="6">
    <source>
        <dbReference type="EMBL" id="RRO22869.1"/>
    </source>
</evidence>
<accession>A0AA93ANN9</accession>
<dbReference type="GO" id="GO:0015074">
    <property type="term" value="P:DNA integration"/>
    <property type="evidence" value="ECO:0007669"/>
    <property type="project" value="UniProtKB-KW"/>
</dbReference>
<dbReference type="PANTHER" id="PTHR30349">
    <property type="entry name" value="PHAGE INTEGRASE-RELATED"/>
    <property type="match status" value="1"/>
</dbReference>
<evidence type="ECO:0000256" key="2">
    <source>
        <dbReference type="ARBA" id="ARBA00022908"/>
    </source>
</evidence>